<keyword evidence="3" id="KW-1185">Reference proteome</keyword>
<dbReference type="InterPro" id="IPR024442">
    <property type="entry name" value="Transposase_Zn_ribbon"/>
</dbReference>
<dbReference type="RefSeq" id="WP_277528642.1">
    <property type="nucleotide sequence ID" value="NZ_JAPDIA010000001.1"/>
</dbReference>
<dbReference type="Pfam" id="PF12760">
    <property type="entry name" value="Zn_ribbon_IS1595"/>
    <property type="match status" value="1"/>
</dbReference>
<protein>
    <submittedName>
        <fullName evidence="2">Transposase</fullName>
    </submittedName>
</protein>
<organism evidence="2 3">
    <name type="scientific">Cohnella rhizosphaerae</name>
    <dbReference type="NCBI Taxonomy" id="1457232"/>
    <lineage>
        <taxon>Bacteria</taxon>
        <taxon>Bacillati</taxon>
        <taxon>Bacillota</taxon>
        <taxon>Bacilli</taxon>
        <taxon>Bacillales</taxon>
        <taxon>Paenibacillaceae</taxon>
        <taxon>Cohnella</taxon>
    </lineage>
</organism>
<gene>
    <name evidence="2" type="ORF">OMP40_01680</name>
</gene>
<reference evidence="2" key="1">
    <citation type="submission" date="2022-10" db="EMBL/GenBank/DDBJ databases">
        <title>Comparative genomic analysis of Cohnella hashimotonis sp. nov., isolated from the International Space Station.</title>
        <authorList>
            <person name="Simpson A."/>
            <person name="Venkateswaran K."/>
        </authorList>
    </citation>
    <scope>NUCLEOTIDE SEQUENCE</scope>
    <source>
        <strain evidence="2">DSM 28161</strain>
    </source>
</reference>
<feature type="domain" description="Transposase zinc-ribbon" evidence="1">
    <location>
        <begin position="17"/>
        <end position="63"/>
    </location>
</feature>
<comment type="caution">
    <text evidence="2">The sequence shown here is derived from an EMBL/GenBank/DDBJ whole genome shotgun (WGS) entry which is preliminary data.</text>
</comment>
<evidence type="ECO:0000259" key="1">
    <source>
        <dbReference type="Pfam" id="PF12760"/>
    </source>
</evidence>
<name>A0A9X4KNG9_9BACL</name>
<proteinExistence type="predicted"/>
<dbReference type="EMBL" id="JAPDIA010000001">
    <property type="protein sequence ID" value="MDG0808266.1"/>
    <property type="molecule type" value="Genomic_DNA"/>
</dbReference>
<evidence type="ECO:0000313" key="2">
    <source>
        <dbReference type="EMBL" id="MDG0808266.1"/>
    </source>
</evidence>
<accession>A0A9X4KNG9</accession>
<dbReference type="Proteomes" id="UP001153404">
    <property type="component" value="Unassembled WGS sequence"/>
</dbReference>
<evidence type="ECO:0000313" key="3">
    <source>
        <dbReference type="Proteomes" id="UP001153404"/>
    </source>
</evidence>
<sequence length="309" mass="35250">MSVEADTYERFCQRFDSDAACAQALFALRWPAGFRCPACHCCSFSIISTRRLPLYQCASCRRQTSIISGTIMEGSRTPLPKWFQAIFLLSQSAGISALRLSDLIMVTYKTAWHIAHKIRFALQAAETSELIDADYRLDAFYYGSPVFQDAQQPLLIGAPLNERERPDRVVLHQPEPRHVDPVNRRVLASGYHAFDRKHAEAHVVPTTGRYGKMHNAIFPIAKTVCIWLNDTFNGIGAKHLQAYLDEFAFRLNKHLRSESALHSLLRWCSVTRAIQYDELTRSRAVLAVPWIYFGSRSRWKGRHMSSWGA</sequence>
<dbReference type="AlphaFoldDB" id="A0A9X4KNG9"/>